<dbReference type="EMBL" id="VFRA01000001">
    <property type="protein sequence ID" value="TQO20655.1"/>
    <property type="molecule type" value="Genomic_DNA"/>
</dbReference>
<protein>
    <submittedName>
        <fullName evidence="1">Uncharacterized protein</fullName>
    </submittedName>
</protein>
<evidence type="ECO:0000313" key="1">
    <source>
        <dbReference type="EMBL" id="TQO20655.1"/>
    </source>
</evidence>
<keyword evidence="2" id="KW-1185">Reference proteome</keyword>
<name>A0A8H2K5T7_9MICO</name>
<organism evidence="1 2">
    <name type="scientific">Rhodoglobus vestalii</name>
    <dbReference type="NCBI Taxonomy" id="193384"/>
    <lineage>
        <taxon>Bacteria</taxon>
        <taxon>Bacillati</taxon>
        <taxon>Actinomycetota</taxon>
        <taxon>Actinomycetes</taxon>
        <taxon>Micrococcales</taxon>
        <taxon>Microbacteriaceae</taxon>
        <taxon>Rhodoglobus</taxon>
    </lineage>
</organism>
<reference evidence="1 2" key="1">
    <citation type="submission" date="2019-06" db="EMBL/GenBank/DDBJ databases">
        <title>Sequencing the genomes of 1000 actinobacteria strains.</title>
        <authorList>
            <person name="Klenk H.-P."/>
        </authorList>
    </citation>
    <scope>NUCLEOTIDE SEQUENCE [LARGE SCALE GENOMIC DNA]</scope>
    <source>
        <strain evidence="1 2">DSM 21947</strain>
    </source>
</reference>
<comment type="caution">
    <text evidence="1">The sequence shown here is derived from an EMBL/GenBank/DDBJ whole genome shotgun (WGS) entry which is preliminary data.</text>
</comment>
<sequence>MLLSLSGSFLVCIGLVLREVVEPGFVGVLEFRIGAFAKFQAPQALVGDAELVGDFGHGQLQRLPPLAQQWSLRSADLWVGEQGEDLVRDVSFEAADDVAIGETLSAAFIEVGHCAGVFVAAPAEDDAVQRGIGVAVATAGETMSVAHSRGRRDGGNAEERSELRFGADPIWIVTQGRQQGAPTTGPTPWAESSAGLLSRVRSPSWASISTISAASIWVRWARRLRQSLLMWSGVAPFSG</sequence>
<dbReference type="Proteomes" id="UP000316560">
    <property type="component" value="Unassembled WGS sequence"/>
</dbReference>
<evidence type="ECO:0000313" key="2">
    <source>
        <dbReference type="Proteomes" id="UP000316560"/>
    </source>
</evidence>
<proteinExistence type="predicted"/>
<dbReference type="AlphaFoldDB" id="A0A8H2K5T7"/>
<accession>A0A8H2K5T7</accession>
<gene>
    <name evidence="1" type="ORF">FB472_2298</name>
</gene>